<keyword evidence="4 14" id="KW-0812">Transmembrane</keyword>
<dbReference type="InterPro" id="IPR056337">
    <property type="entry name" value="LHD_YVC1"/>
</dbReference>
<dbReference type="InterPro" id="IPR059000">
    <property type="entry name" value="ATPase_P-type_domA"/>
</dbReference>
<evidence type="ECO:0000259" key="17">
    <source>
        <dbReference type="Pfam" id="PF23190"/>
    </source>
</evidence>
<feature type="transmembrane region" description="Helical" evidence="14">
    <location>
        <begin position="287"/>
        <end position="306"/>
    </location>
</feature>
<feature type="transmembrane region" description="Helical" evidence="14">
    <location>
        <begin position="644"/>
        <end position="662"/>
    </location>
</feature>
<comment type="subcellular location">
    <subcellularLocation>
        <location evidence="2">Endoplasmic reticulum membrane</location>
        <topology evidence="2">Multi-pass membrane protein</topology>
    </subcellularLocation>
</comment>
<keyword evidence="9" id="KW-0460">Magnesium</keyword>
<dbReference type="SUPFAM" id="SSF81660">
    <property type="entry name" value="Metal cation-transporting ATPase, ATP-binding domain N"/>
    <property type="match status" value="1"/>
</dbReference>
<dbReference type="InterPro" id="IPR023299">
    <property type="entry name" value="ATPase_P-typ_cyto_dom_N"/>
</dbReference>
<dbReference type="Pfam" id="PF23143">
    <property type="entry name" value="2TM_P5A-ATPase"/>
    <property type="match status" value="1"/>
</dbReference>
<dbReference type="GO" id="GO:0046872">
    <property type="term" value="F:metal ion binding"/>
    <property type="evidence" value="ECO:0007669"/>
    <property type="project" value="UniProtKB-KW"/>
</dbReference>
<evidence type="ECO:0000256" key="1">
    <source>
        <dbReference type="ARBA" id="ARBA00001946"/>
    </source>
</evidence>
<dbReference type="NCBIfam" id="TIGR01657">
    <property type="entry name" value="P-ATPase-V"/>
    <property type="match status" value="1"/>
</dbReference>
<dbReference type="FunFam" id="3.40.1110.10:FF:000054">
    <property type="entry name" value="Cation-transporting ATPase"/>
    <property type="match status" value="1"/>
</dbReference>
<feature type="transmembrane region" description="Helical" evidence="14">
    <location>
        <begin position="789"/>
        <end position="806"/>
    </location>
</feature>
<dbReference type="PROSITE" id="PS01229">
    <property type="entry name" value="COF_2"/>
    <property type="match status" value="1"/>
</dbReference>
<dbReference type="PRINTS" id="PR00119">
    <property type="entry name" value="CATATPASE"/>
</dbReference>
<dbReference type="GO" id="GO:0006874">
    <property type="term" value="P:intracellular calcium ion homeostasis"/>
    <property type="evidence" value="ECO:0007669"/>
    <property type="project" value="TreeGrafter"/>
</dbReference>
<dbReference type="FunFam" id="3.40.50.1000:FF:000071">
    <property type="entry name" value="Cation-transporting ATPase"/>
    <property type="match status" value="1"/>
</dbReference>
<dbReference type="SUPFAM" id="SSF81665">
    <property type="entry name" value="Calcium ATPase, transmembrane domain M"/>
    <property type="match status" value="1"/>
</dbReference>
<keyword evidence="12 14" id="KW-0472">Membrane</keyword>
<dbReference type="Gene3D" id="3.40.1110.10">
    <property type="entry name" value="Calcium-transporting ATPase, cytoplasmic domain N"/>
    <property type="match status" value="1"/>
</dbReference>
<dbReference type="GO" id="GO:0005524">
    <property type="term" value="F:ATP binding"/>
    <property type="evidence" value="ECO:0007669"/>
    <property type="project" value="UniProtKB-KW"/>
</dbReference>
<dbReference type="GO" id="GO:0005789">
    <property type="term" value="C:endoplasmic reticulum membrane"/>
    <property type="evidence" value="ECO:0007669"/>
    <property type="project" value="UniProtKB-SubCell"/>
</dbReference>
<dbReference type="SUPFAM" id="SSF81653">
    <property type="entry name" value="Calcium ATPase, transduction domain A"/>
    <property type="match status" value="1"/>
</dbReference>
<feature type="transmembrane region" description="Helical" evidence="14">
    <location>
        <begin position="365"/>
        <end position="383"/>
    </location>
</feature>
<dbReference type="SFLD" id="SFLDF00027">
    <property type="entry name" value="p-type_atpase"/>
    <property type="match status" value="1"/>
</dbReference>
<dbReference type="SUPFAM" id="SSF56784">
    <property type="entry name" value="HAD-like"/>
    <property type="match status" value="1"/>
</dbReference>
<evidence type="ECO:0000256" key="6">
    <source>
        <dbReference type="ARBA" id="ARBA00022741"/>
    </source>
</evidence>
<dbReference type="InterPro" id="IPR023214">
    <property type="entry name" value="HAD_sf"/>
</dbReference>
<evidence type="ECO:0000256" key="12">
    <source>
        <dbReference type="ARBA" id="ARBA00023136"/>
    </source>
</evidence>
<evidence type="ECO:0000256" key="7">
    <source>
        <dbReference type="ARBA" id="ARBA00022824"/>
    </source>
</evidence>
<keyword evidence="7" id="KW-0256">Endoplasmic reticulum</keyword>
<evidence type="ECO:0000256" key="8">
    <source>
        <dbReference type="ARBA" id="ARBA00022840"/>
    </source>
</evidence>
<sequence>MGHWKDFFRSDRGAARHRLEVERRRLLPAYDGEQPHASDASKEIAKVALKLKYQLELVVSCEVQETVLTDPNSRIITDDVVATARNAGGEDYKACVVYCLLVCLRWFKLQSSVELWDADLHDLRAVACEQNQDYLFRDILLKRYSIYSEGVETDPANVIERSVDLHALRIISSSGYQKCIDYLWRGWICQEEGNPTNFVDYDGKSNTSYWSHFHPDRMRTPLYQNTCQIMFSLIYLAVYTAVINTVNPTGDLDVVEGILYGMTLAFICDEVIKFWKVGWNYLEFWNAFNSTLYTILVVSLVLRFVALAHSSSTQDEQRQLYNQLSYNFLAFAGPMFWIRMMLYLDSFRFFGAMFVVLRVMMKESLIFFALLFVVMAGFFQAFIGMAQVEPDVPIHRNILQGMINSIMQSPEFDTFQEFAFPFGIILYYVFNFIVMTVLLNILIALYNSAYEDISGNATDEYMAIFAQKTMQFVRAPDENILCLVAPFEWWLSREAYAKLNDFVMAIIYSPLLFVTSWIETHQAHRIRWNRRHGEEDDDCAQEWEHVAHEVDFDLDDTWKEQVAETTPDIKIDSCTYEIRELKEQLTRYRAKLVDDHQIQHASLHNPLPWQLHTYIWPFLIIWPAFFAFYLSPERYDTYIQGQEWTFVWAGSIITFQSLFWLMTKWNIDINTLFTTTRASSIDTAKLIKVVPITNAGSAEICTLLNENAGPKKTLSFLFQKRRFLFYPETRTFAPLSYVLDAEPKPALKTFQLTEGFTSKAEIDRIHHHYGDNTFDIPVPTFTELFQEHAVAPFFVFQIFCVGLWMLDEYWYYSLFTLFMLVAFESTVVWQRQRTLVEFRGMSIKPYDVWVYRERKWQEITSDKLLPGDLMSVNRTKEDSGVACDILLVEGSVIVNEAMLSGESTPLLKDSVQLRPGDDLIEPEGLDKLSFVHGGTKVLQITHPNANGESSLKNLASTVSLAPDNGALGVVVKTGFETSQGSLVRTMIYSTERVSANNVEALLFILFLLIFAIAASWYVWKEGVTQNRKRSKLLLDCVLIITSVVPPELPMELSLAVNTSLAALSKFAIFCTEPFRIPFAGRVDVACFDKTGTLTGEDLVVDGIAGLTLGEAGSKVEPDGAHIELAQATAAGANTTLVLASAHAMVKLDEGEVVGDPMEKATLEWLGWTLGKNDTLSSKGNSPVISGRNVENVQIKRRFQFSSALKRQSTIATITSNDRKTSKKTKSTFVGVKGAPETIRTMLVNAPPNYEETFKHFTRNGARVLALAYKFLSSETELSQSRVNNFVREEVESELIFAGFLVLQCPLKDDAIKSVRMLNESSHRVVMITGDNPLTAVHVARKVEIVDREVLILDAPEHDNSGTKIVWRTIDDKLNVEVDPTKPLDPEILNSKDICITGYALAKFKGQKALPDLLRHTWVYARVSPKQKEDILLGLKDAGYTTLMCGDGTNDVGALKQAHIGVALLNGSQDDLTKIAEHYRTTKMKELYEKQVSMMQRFNQPSPPVPVQIAHLYPQGPSNPHYEKAMERELQRKGAAITAGAEPIPTITSPVNPPTIKLGDASVAAPFTSKLANVIAIPNIIRQGRCTLVATIQMYKILALNCLISAYSLSVIYLDGIKFGDGQVTISGMMMSVCFLSISRAKSVEGLSKERPQPNIFNVYIIGSVLGQFAIHIVTLVYLSQYGEFEPSLLNSAIYLLQLIQQISTFSINYQGRPFRESIRENKAMYWGLVAASGVAFSCATEFIPELNEKLRLVPFTTDFKITLTVLMIFDYGGCWLIENVLKHFFSDFRPKDIAVRRPDQLKREADRKLQEEVEAEAQKEQQRKV</sequence>
<evidence type="ECO:0000256" key="9">
    <source>
        <dbReference type="ARBA" id="ARBA00022842"/>
    </source>
</evidence>
<evidence type="ECO:0000313" key="20">
    <source>
        <dbReference type="Proteomes" id="UP001148299"/>
    </source>
</evidence>
<dbReference type="SFLD" id="SFLDG00002">
    <property type="entry name" value="C1.7:_P-type_atpase_like"/>
    <property type="match status" value="1"/>
</dbReference>
<evidence type="ECO:0000259" key="15">
    <source>
        <dbReference type="Pfam" id="PF00122"/>
    </source>
</evidence>
<evidence type="ECO:0000259" key="16">
    <source>
        <dbReference type="Pfam" id="PF23143"/>
    </source>
</evidence>
<reference evidence="19" key="2">
    <citation type="journal article" date="2023" name="IMA Fungus">
        <title>Comparative genomic study of the Penicillium genus elucidates a diverse pangenome and 15 lateral gene transfer events.</title>
        <authorList>
            <person name="Petersen C."/>
            <person name="Sorensen T."/>
            <person name="Nielsen M.R."/>
            <person name="Sondergaard T.E."/>
            <person name="Sorensen J.L."/>
            <person name="Fitzpatrick D.A."/>
            <person name="Frisvad J.C."/>
            <person name="Nielsen K.L."/>
        </authorList>
    </citation>
    <scope>NUCLEOTIDE SEQUENCE</scope>
    <source>
        <strain evidence="19">IBT 35675</strain>
    </source>
</reference>
<feature type="transmembrane region" description="Helical" evidence="14">
    <location>
        <begin position="258"/>
        <end position="275"/>
    </location>
</feature>
<dbReference type="InterPro" id="IPR047820">
    <property type="entry name" value="P5A-type_ATPase"/>
</dbReference>
<dbReference type="SFLD" id="SFLDS00003">
    <property type="entry name" value="Haloacid_Dehalogenase"/>
    <property type="match status" value="1"/>
</dbReference>
<keyword evidence="11 14" id="KW-1133">Transmembrane helix</keyword>
<evidence type="ECO:0000256" key="14">
    <source>
        <dbReference type="SAM" id="Phobius"/>
    </source>
</evidence>
<evidence type="ECO:0000256" key="4">
    <source>
        <dbReference type="ARBA" id="ARBA00022692"/>
    </source>
</evidence>
<feature type="transmembrane region" description="Helical" evidence="14">
    <location>
        <begin position="227"/>
        <end position="246"/>
    </location>
</feature>
<feature type="domain" description="P5A-ATPase transmembrane helical hairpin" evidence="16">
    <location>
        <begin position="607"/>
        <end position="678"/>
    </location>
</feature>
<evidence type="ECO:0000256" key="3">
    <source>
        <dbReference type="ARBA" id="ARBA00006000"/>
    </source>
</evidence>
<dbReference type="Pfam" id="PF00122">
    <property type="entry name" value="E1-E2_ATPase"/>
    <property type="match status" value="1"/>
</dbReference>
<dbReference type="Gene3D" id="2.70.150.10">
    <property type="entry name" value="Calcium-transporting ATPase, cytoplasmic transduction domain A"/>
    <property type="match status" value="1"/>
</dbReference>
<dbReference type="Gene3D" id="3.40.50.1000">
    <property type="entry name" value="HAD superfamily/HAD-like"/>
    <property type="match status" value="1"/>
</dbReference>
<keyword evidence="5" id="KW-0479">Metal-binding</keyword>
<keyword evidence="6" id="KW-0547">Nucleotide-binding</keyword>
<comment type="cofactor">
    <cofactor evidence="1">
        <name>Mg(2+)</name>
        <dbReference type="ChEBI" id="CHEBI:18420"/>
    </cofactor>
</comment>
<dbReference type="PANTHER" id="PTHR45630">
    <property type="entry name" value="CATION-TRANSPORTING ATPASE-RELATED"/>
    <property type="match status" value="1"/>
</dbReference>
<feature type="domain" description="P-type ATPase A" evidence="15">
    <location>
        <begin position="844"/>
        <end position="939"/>
    </location>
</feature>
<proteinExistence type="inferred from homology"/>
<evidence type="ECO:0000259" key="18">
    <source>
        <dbReference type="Pfam" id="PF23317"/>
    </source>
</evidence>
<evidence type="ECO:0000256" key="5">
    <source>
        <dbReference type="ARBA" id="ARBA00022723"/>
    </source>
</evidence>
<dbReference type="PROSITE" id="PS00154">
    <property type="entry name" value="ATPASE_E1_E2"/>
    <property type="match status" value="1"/>
</dbReference>
<accession>A0A9W9R819</accession>
<dbReference type="InterPro" id="IPR036412">
    <property type="entry name" value="HAD-like_sf"/>
</dbReference>
<comment type="similarity">
    <text evidence="3">Belongs to the cation transport ATPase (P-type) (TC 3.A.3) family. Type V subfamily.</text>
</comment>
<evidence type="ECO:0000256" key="11">
    <source>
        <dbReference type="ARBA" id="ARBA00022989"/>
    </source>
</evidence>
<keyword evidence="10" id="KW-1278">Translocase</keyword>
<evidence type="ECO:0000256" key="10">
    <source>
        <dbReference type="ARBA" id="ARBA00022967"/>
    </source>
</evidence>
<organism evidence="19 20">
    <name type="scientific">Penicillium brevicompactum</name>
    <dbReference type="NCBI Taxonomy" id="5074"/>
    <lineage>
        <taxon>Eukaryota</taxon>
        <taxon>Fungi</taxon>
        <taxon>Dikarya</taxon>
        <taxon>Ascomycota</taxon>
        <taxon>Pezizomycotina</taxon>
        <taxon>Eurotiomycetes</taxon>
        <taxon>Eurotiomycetidae</taxon>
        <taxon>Eurotiales</taxon>
        <taxon>Aspergillaceae</taxon>
        <taxon>Penicillium</taxon>
    </lineage>
</organism>
<feature type="transmembrane region" description="Helical" evidence="14">
    <location>
        <begin position="811"/>
        <end position="829"/>
    </location>
</feature>
<keyword evidence="8" id="KW-0067">ATP-binding</keyword>
<dbReference type="GO" id="GO:0019829">
    <property type="term" value="F:ATPase-coupled monoatomic cation transmembrane transporter activity"/>
    <property type="evidence" value="ECO:0007669"/>
    <property type="project" value="TreeGrafter"/>
</dbReference>
<dbReference type="Pfam" id="PF13246">
    <property type="entry name" value="Cation_ATPase"/>
    <property type="match status" value="1"/>
</dbReference>
<protein>
    <submittedName>
        <fullName evidence="19">Uncharacterized protein</fullName>
    </submittedName>
</protein>
<dbReference type="PANTHER" id="PTHR45630:SF7">
    <property type="entry name" value="ENDOPLASMIC RETICULUM TRANSMEMBRANE HELIX TRANSLOCASE"/>
    <property type="match status" value="1"/>
</dbReference>
<dbReference type="InterPro" id="IPR056336">
    <property type="entry name" value="YVC1_C"/>
</dbReference>
<dbReference type="InterPro" id="IPR044492">
    <property type="entry name" value="P_typ_ATPase_HD_dom"/>
</dbReference>
<keyword evidence="20" id="KW-1185">Reference proteome</keyword>
<gene>
    <name evidence="19" type="ORF">N7541_005734</name>
</gene>
<dbReference type="GO" id="GO:0016887">
    <property type="term" value="F:ATP hydrolysis activity"/>
    <property type="evidence" value="ECO:0007669"/>
    <property type="project" value="InterPro"/>
</dbReference>
<dbReference type="InterPro" id="IPR023298">
    <property type="entry name" value="ATPase_P-typ_TM_dom_sf"/>
</dbReference>
<dbReference type="GO" id="GO:0015662">
    <property type="term" value="F:P-type ion transporter activity"/>
    <property type="evidence" value="ECO:0007669"/>
    <property type="project" value="TreeGrafter"/>
</dbReference>
<feature type="transmembrane region" description="Helical" evidence="14">
    <location>
        <begin position="1000"/>
        <end position="1019"/>
    </location>
</feature>
<evidence type="ECO:0000256" key="13">
    <source>
        <dbReference type="ARBA" id="ARBA00048588"/>
    </source>
</evidence>
<feature type="transmembrane region" description="Helical" evidence="14">
    <location>
        <begin position="425"/>
        <end position="446"/>
    </location>
</feature>
<comment type="catalytic activity">
    <reaction evidence="13">
        <text>[protein]-with a C-terminal TM segment(out) + ATP + H2O = [protein]-with a C-terminal TM segment(in) + ADP + phosphate + H(+)</text>
        <dbReference type="Rhea" id="RHEA:66168"/>
        <dbReference type="Rhea" id="RHEA-COMP:16963"/>
        <dbReference type="ChEBI" id="CHEBI:15377"/>
        <dbReference type="ChEBI" id="CHEBI:15378"/>
        <dbReference type="ChEBI" id="CHEBI:30616"/>
        <dbReference type="ChEBI" id="CHEBI:43474"/>
        <dbReference type="ChEBI" id="CHEBI:90782"/>
        <dbReference type="ChEBI" id="CHEBI:456216"/>
    </reaction>
</comment>
<dbReference type="InterPro" id="IPR008250">
    <property type="entry name" value="ATPase_P-typ_transduc_dom_A_sf"/>
</dbReference>
<dbReference type="InterPro" id="IPR001757">
    <property type="entry name" value="P_typ_ATPase"/>
</dbReference>
<evidence type="ECO:0000256" key="2">
    <source>
        <dbReference type="ARBA" id="ARBA00004477"/>
    </source>
</evidence>
<dbReference type="EMBL" id="JAPZBR010000004">
    <property type="protein sequence ID" value="KAJ5354690.1"/>
    <property type="molecule type" value="Genomic_DNA"/>
</dbReference>
<dbReference type="FunFam" id="2.70.150.10:FF:000049">
    <property type="entry name" value="Cation-transporting ATPase"/>
    <property type="match status" value="1"/>
</dbReference>
<comment type="caution">
    <text evidence="19">The sequence shown here is derived from an EMBL/GenBank/DDBJ whole genome shotgun (WGS) entry which is preliminary data.</text>
</comment>
<dbReference type="Proteomes" id="UP001148299">
    <property type="component" value="Unassembled WGS sequence"/>
</dbReference>
<evidence type="ECO:0000313" key="19">
    <source>
        <dbReference type="EMBL" id="KAJ5354690.1"/>
    </source>
</evidence>
<feature type="transmembrane region" description="Helical" evidence="14">
    <location>
        <begin position="614"/>
        <end position="632"/>
    </location>
</feature>
<dbReference type="InterPro" id="IPR057255">
    <property type="entry name" value="2TM_P5A-ATPase"/>
</dbReference>
<feature type="domain" description="YVC1 N-terminal linker helical" evidence="17">
    <location>
        <begin position="44"/>
        <end position="213"/>
    </location>
</feature>
<dbReference type="InterPro" id="IPR006544">
    <property type="entry name" value="P-type_TPase_V"/>
</dbReference>
<dbReference type="NCBIfam" id="TIGR01494">
    <property type="entry name" value="ATPase_P-type"/>
    <property type="match status" value="1"/>
</dbReference>
<feature type="domain" description="Calcium channel YVC1-like C-terminal transmembrane" evidence="18">
    <location>
        <begin position="236"/>
        <end position="514"/>
    </location>
</feature>
<dbReference type="Pfam" id="PF23190">
    <property type="entry name" value="LHD_TRPY1"/>
    <property type="match status" value="1"/>
</dbReference>
<dbReference type="Pfam" id="PF23317">
    <property type="entry name" value="YVC1_C"/>
    <property type="match status" value="1"/>
</dbReference>
<dbReference type="CDD" id="cd07543">
    <property type="entry name" value="P-type_ATPase_cation"/>
    <property type="match status" value="1"/>
</dbReference>
<dbReference type="InterPro" id="IPR018303">
    <property type="entry name" value="ATPase_P-typ_P_site"/>
</dbReference>
<reference evidence="19" key="1">
    <citation type="submission" date="2022-12" db="EMBL/GenBank/DDBJ databases">
        <authorList>
            <person name="Petersen C."/>
        </authorList>
    </citation>
    <scope>NUCLEOTIDE SEQUENCE</scope>
    <source>
        <strain evidence="19">IBT 35675</strain>
    </source>
</reference>
<name>A0A9W9R819_PENBR</name>